<comment type="catalytic activity">
    <reaction evidence="7">
        <text>aldehydo-D-galacturonate = keto-D-tagaturonate</text>
        <dbReference type="Rhea" id="RHEA:27702"/>
        <dbReference type="ChEBI" id="CHEBI:12952"/>
        <dbReference type="ChEBI" id="CHEBI:17886"/>
    </reaction>
</comment>
<sequence>MKSFLNEDFLLETETAKRLYHEYAAALPIIDYHCHLPPDQIADDINFDNLTKVWLLGDHYKWRAMRANGIGEAYITGNKTDFEKFEKWAATVPYTLRNPLYHWTHLELQRYFNIHELLSPATARKIFDECSEKLQSPEYSVRNLIKKMNVEVVCTTDDPADDLAHHHKIKKDGYGVKVLPAFRPDKAMEADNTKSLNIYINRLEEVAGLKINSFDMYLDVLKRRHNFFAASGCSISDHGLEHLYAESCTESEIKAIFTKIRTEQVLFSEDVMKFKSAMLYYFSVWDHEKDWVQQFHLGALRNNNTRALKEAGPDTGYDSIGDFQQGRALSKFLNKLQAENKLTKTILYNLNPSDNEMMATMAGNFNNGSIAGKMQFGSAWWFLDQKDGMTKQLNTISNMGLLSRMVGMLTDSRSFMSFPRHEYFRRILCNLFGNDIENGELPNDITWTGKIIQDICYYNAKRYFDFDKIK</sequence>
<comment type="pathway">
    <text evidence="2 7">Carbohydrate metabolism; pentose and glucuronate interconversion.</text>
</comment>
<dbReference type="HAMAP" id="MF_00675">
    <property type="entry name" value="UxaC"/>
    <property type="match status" value="1"/>
</dbReference>
<dbReference type="GO" id="GO:0008880">
    <property type="term" value="F:glucuronate isomerase activity"/>
    <property type="evidence" value="ECO:0007669"/>
    <property type="project" value="UniProtKB-UniRule"/>
</dbReference>
<evidence type="ECO:0000313" key="9">
    <source>
        <dbReference type="Proteomes" id="UP000317010"/>
    </source>
</evidence>
<keyword evidence="6 7" id="KW-0413">Isomerase</keyword>
<evidence type="ECO:0000256" key="5">
    <source>
        <dbReference type="ARBA" id="ARBA00020555"/>
    </source>
</evidence>
<dbReference type="AlphaFoldDB" id="A0A562TRP0"/>
<evidence type="ECO:0000256" key="4">
    <source>
        <dbReference type="ARBA" id="ARBA00012546"/>
    </source>
</evidence>
<protein>
    <recommendedName>
        <fullName evidence="5 7">Uronate isomerase</fullName>
        <ecNumber evidence="4 7">5.3.1.12</ecNumber>
    </recommendedName>
    <alternativeName>
        <fullName evidence="7">Glucuronate isomerase</fullName>
    </alternativeName>
    <alternativeName>
        <fullName evidence="7">Uronic isomerase</fullName>
    </alternativeName>
</protein>
<dbReference type="GO" id="GO:0042840">
    <property type="term" value="P:D-glucuronate catabolic process"/>
    <property type="evidence" value="ECO:0007669"/>
    <property type="project" value="TreeGrafter"/>
</dbReference>
<keyword evidence="9" id="KW-1185">Reference proteome</keyword>
<comment type="similarity">
    <text evidence="3 7">Belongs to the metallo-dependent hydrolases superfamily. Uronate isomerase family.</text>
</comment>
<name>A0A562TRP0_9SPHI</name>
<evidence type="ECO:0000313" key="8">
    <source>
        <dbReference type="EMBL" id="TWI96261.1"/>
    </source>
</evidence>
<dbReference type="UniPathway" id="UPA00246"/>
<dbReference type="Proteomes" id="UP000317010">
    <property type="component" value="Unassembled WGS sequence"/>
</dbReference>
<organism evidence="8 9">
    <name type="scientific">Mucilaginibacter frigoritolerans</name>
    <dbReference type="NCBI Taxonomy" id="652788"/>
    <lineage>
        <taxon>Bacteria</taxon>
        <taxon>Pseudomonadati</taxon>
        <taxon>Bacteroidota</taxon>
        <taxon>Sphingobacteriia</taxon>
        <taxon>Sphingobacteriales</taxon>
        <taxon>Sphingobacteriaceae</taxon>
        <taxon>Mucilaginibacter</taxon>
    </lineage>
</organism>
<dbReference type="GO" id="GO:0019698">
    <property type="term" value="P:D-galacturonate catabolic process"/>
    <property type="evidence" value="ECO:0007669"/>
    <property type="project" value="TreeGrafter"/>
</dbReference>
<comment type="caution">
    <text evidence="8">The sequence shown here is derived from an EMBL/GenBank/DDBJ whole genome shotgun (WGS) entry which is preliminary data.</text>
</comment>
<dbReference type="SUPFAM" id="SSF51556">
    <property type="entry name" value="Metallo-dependent hydrolases"/>
    <property type="match status" value="1"/>
</dbReference>
<reference evidence="8 9" key="1">
    <citation type="submission" date="2019-07" db="EMBL/GenBank/DDBJ databases">
        <title>Genomic Encyclopedia of Archaeal and Bacterial Type Strains, Phase II (KMG-II): from individual species to whole genera.</title>
        <authorList>
            <person name="Goeker M."/>
        </authorList>
    </citation>
    <scope>NUCLEOTIDE SEQUENCE [LARGE SCALE GENOMIC DNA]</scope>
    <source>
        <strain evidence="8 9">ATCC BAA-1854</strain>
    </source>
</reference>
<dbReference type="Pfam" id="PF02614">
    <property type="entry name" value="UxaC"/>
    <property type="match status" value="1"/>
</dbReference>
<dbReference type="Gene3D" id="3.20.20.140">
    <property type="entry name" value="Metal-dependent hydrolases"/>
    <property type="match status" value="1"/>
</dbReference>
<dbReference type="EMBL" id="VLLI01000013">
    <property type="protein sequence ID" value="TWI96261.1"/>
    <property type="molecule type" value="Genomic_DNA"/>
</dbReference>
<comment type="catalytic activity">
    <reaction evidence="1 7">
        <text>D-glucuronate = D-fructuronate</text>
        <dbReference type="Rhea" id="RHEA:13049"/>
        <dbReference type="ChEBI" id="CHEBI:58720"/>
        <dbReference type="ChEBI" id="CHEBI:59863"/>
        <dbReference type="EC" id="5.3.1.12"/>
    </reaction>
</comment>
<evidence type="ECO:0000256" key="1">
    <source>
        <dbReference type="ARBA" id="ARBA00001165"/>
    </source>
</evidence>
<dbReference type="InterPro" id="IPR003766">
    <property type="entry name" value="Uronate_isomerase"/>
</dbReference>
<dbReference type="NCBIfam" id="NF002794">
    <property type="entry name" value="PRK02925.1"/>
    <property type="match status" value="1"/>
</dbReference>
<dbReference type="InterPro" id="IPR032466">
    <property type="entry name" value="Metal_Hydrolase"/>
</dbReference>
<proteinExistence type="inferred from homology"/>
<evidence type="ECO:0000256" key="2">
    <source>
        <dbReference type="ARBA" id="ARBA00004892"/>
    </source>
</evidence>
<evidence type="ECO:0000256" key="6">
    <source>
        <dbReference type="ARBA" id="ARBA00023235"/>
    </source>
</evidence>
<dbReference type="Gene3D" id="1.10.2020.10">
    <property type="entry name" value="uronate isomerase, domain 2, chain A"/>
    <property type="match status" value="1"/>
</dbReference>
<dbReference type="OrthoDB" id="9766564at2"/>
<evidence type="ECO:0000256" key="7">
    <source>
        <dbReference type="HAMAP-Rule" id="MF_00675"/>
    </source>
</evidence>
<accession>A0A562TRP0</accession>
<gene>
    <name evidence="7" type="primary">uxaC</name>
    <name evidence="8" type="ORF">JN11_03995</name>
</gene>
<dbReference type="PANTHER" id="PTHR30068:SF4">
    <property type="entry name" value="URONATE ISOMERASE"/>
    <property type="match status" value="1"/>
</dbReference>
<evidence type="ECO:0000256" key="3">
    <source>
        <dbReference type="ARBA" id="ARBA00008397"/>
    </source>
</evidence>
<dbReference type="RefSeq" id="WP_144915314.1">
    <property type="nucleotide sequence ID" value="NZ_VLLI01000013.1"/>
</dbReference>
<dbReference type="PANTHER" id="PTHR30068">
    <property type="entry name" value="URONATE ISOMERASE"/>
    <property type="match status" value="1"/>
</dbReference>
<dbReference type="EC" id="5.3.1.12" evidence="4 7"/>